<dbReference type="RefSeq" id="WP_345012259.1">
    <property type="nucleotide sequence ID" value="NZ_BAABFC010000012.1"/>
</dbReference>
<name>A0ABP8Q800_9GAMM</name>
<dbReference type="PROSITE" id="PS51257">
    <property type="entry name" value="PROKAR_LIPOPROTEIN"/>
    <property type="match status" value="1"/>
</dbReference>
<dbReference type="Proteomes" id="UP001501321">
    <property type="component" value="Unassembled WGS sequence"/>
</dbReference>
<accession>A0ABP8Q800</accession>
<dbReference type="InterPro" id="IPR024409">
    <property type="entry name" value="DUF3833"/>
</dbReference>
<comment type="caution">
    <text evidence="1">The sequence shown here is derived from an EMBL/GenBank/DDBJ whole genome shotgun (WGS) entry which is preliminary data.</text>
</comment>
<proteinExistence type="predicted"/>
<reference evidence="2" key="1">
    <citation type="journal article" date="2019" name="Int. J. Syst. Evol. Microbiol.">
        <title>The Global Catalogue of Microorganisms (GCM) 10K type strain sequencing project: providing services to taxonomists for standard genome sequencing and annotation.</title>
        <authorList>
            <consortium name="The Broad Institute Genomics Platform"/>
            <consortium name="The Broad Institute Genome Sequencing Center for Infectious Disease"/>
            <person name="Wu L."/>
            <person name="Ma J."/>
        </authorList>
    </citation>
    <scope>NUCLEOTIDE SEQUENCE [LARGE SCALE GENOMIC DNA]</scope>
    <source>
        <strain evidence="2">JCM 32226</strain>
    </source>
</reference>
<dbReference type="EMBL" id="BAABFC010000012">
    <property type="protein sequence ID" value="GAA4498956.1"/>
    <property type="molecule type" value="Genomic_DNA"/>
</dbReference>
<dbReference type="Pfam" id="PF12915">
    <property type="entry name" value="DUF3833"/>
    <property type="match status" value="1"/>
</dbReference>
<organism evidence="1 2">
    <name type="scientific">Pseudaeromonas paramecii</name>
    <dbReference type="NCBI Taxonomy" id="2138166"/>
    <lineage>
        <taxon>Bacteria</taxon>
        <taxon>Pseudomonadati</taxon>
        <taxon>Pseudomonadota</taxon>
        <taxon>Gammaproteobacteria</taxon>
        <taxon>Aeromonadales</taxon>
        <taxon>Aeromonadaceae</taxon>
        <taxon>Pseudaeromonas</taxon>
    </lineage>
</organism>
<evidence type="ECO:0000313" key="2">
    <source>
        <dbReference type="Proteomes" id="UP001501321"/>
    </source>
</evidence>
<gene>
    <name evidence="1" type="ORF">GCM10023095_18270</name>
</gene>
<keyword evidence="2" id="KW-1185">Reference proteome</keyword>
<protein>
    <submittedName>
        <fullName evidence="1">DUF3833 domain-containing protein</fullName>
    </submittedName>
</protein>
<evidence type="ECO:0000313" key="1">
    <source>
        <dbReference type="EMBL" id="GAA4498956.1"/>
    </source>
</evidence>
<sequence length="190" mass="21563">MMKPLARMVSVCGLLLLLGGCGNRIEEYQGTTPAWDLAAFFNGPLVAHGLVLDRAGKVGSRFTASLQGEWHDGKGRLHEEFLFDDGRRETRTWWLEQTPDGRWRGRADDVVGEAQGQSQGFALNWRYRMNLKLPDGDRVKVDFDDWMYLLDEQRLINRAEIRKWGIRVGEVLLYIEKLDRATPAAVATGA</sequence>